<organism evidence="1 2">
    <name type="scientific">Morus notabilis</name>
    <dbReference type="NCBI Taxonomy" id="981085"/>
    <lineage>
        <taxon>Eukaryota</taxon>
        <taxon>Viridiplantae</taxon>
        <taxon>Streptophyta</taxon>
        <taxon>Embryophyta</taxon>
        <taxon>Tracheophyta</taxon>
        <taxon>Spermatophyta</taxon>
        <taxon>Magnoliopsida</taxon>
        <taxon>eudicotyledons</taxon>
        <taxon>Gunneridae</taxon>
        <taxon>Pentapetalae</taxon>
        <taxon>rosids</taxon>
        <taxon>fabids</taxon>
        <taxon>Rosales</taxon>
        <taxon>Moraceae</taxon>
        <taxon>Moreae</taxon>
        <taxon>Morus</taxon>
    </lineage>
</organism>
<evidence type="ECO:0000313" key="1">
    <source>
        <dbReference type="EMBL" id="EXC18785.1"/>
    </source>
</evidence>
<dbReference type="EMBL" id="KE345839">
    <property type="protein sequence ID" value="EXC18785.1"/>
    <property type="molecule type" value="Genomic_DNA"/>
</dbReference>
<sequence length="81" mass="9046">MALDCRFCGTYSSLFDGASPRIEIPETTKSFLANLVRNSVGPYLLGPVYYELTKTAYWASSKPGSRCTWAIQDVTWMTTLP</sequence>
<dbReference type="Proteomes" id="UP000030645">
    <property type="component" value="Unassembled WGS sequence"/>
</dbReference>
<gene>
    <name evidence="1" type="ORF">L484_007158</name>
</gene>
<evidence type="ECO:0000313" key="2">
    <source>
        <dbReference type="Proteomes" id="UP000030645"/>
    </source>
</evidence>
<dbReference type="AlphaFoldDB" id="W9SNL2"/>
<proteinExistence type="predicted"/>
<accession>W9SNL2</accession>
<name>W9SNL2_9ROSA</name>
<reference evidence="2" key="1">
    <citation type="submission" date="2013-01" db="EMBL/GenBank/DDBJ databases">
        <title>Draft Genome Sequence of a Mulberry Tree, Morus notabilis C.K. Schneid.</title>
        <authorList>
            <person name="He N."/>
            <person name="Zhao S."/>
        </authorList>
    </citation>
    <scope>NUCLEOTIDE SEQUENCE</scope>
</reference>
<protein>
    <submittedName>
        <fullName evidence="1">Uncharacterized protein</fullName>
    </submittedName>
</protein>
<keyword evidence="2" id="KW-1185">Reference proteome</keyword>